<dbReference type="Pfam" id="PF22705">
    <property type="entry name" value="C2-set_3"/>
    <property type="match status" value="1"/>
</dbReference>
<dbReference type="InterPro" id="IPR013783">
    <property type="entry name" value="Ig-like_fold"/>
</dbReference>
<evidence type="ECO:0000256" key="3">
    <source>
        <dbReference type="ARBA" id="ARBA00022989"/>
    </source>
</evidence>
<feature type="transmembrane region" description="Helical" evidence="6">
    <location>
        <begin position="283"/>
        <end position="305"/>
    </location>
</feature>
<gene>
    <name evidence="8" type="ORF">XELAEV_18018031mg</name>
</gene>
<comment type="subcellular location">
    <subcellularLocation>
        <location evidence="1">Membrane</location>
    </subcellularLocation>
</comment>
<proteinExistence type="predicted"/>
<name>A0A974DDH6_XENLA</name>
<dbReference type="Proteomes" id="UP000694892">
    <property type="component" value="Chromosome 3L"/>
</dbReference>
<dbReference type="InterPro" id="IPR003598">
    <property type="entry name" value="Ig_sub2"/>
</dbReference>
<evidence type="ECO:0000256" key="4">
    <source>
        <dbReference type="ARBA" id="ARBA00023136"/>
    </source>
</evidence>
<dbReference type="SMART" id="SM00407">
    <property type="entry name" value="IGc1"/>
    <property type="match status" value="1"/>
</dbReference>
<organism evidence="8 9">
    <name type="scientific">Xenopus laevis</name>
    <name type="common">African clawed frog</name>
    <dbReference type="NCBI Taxonomy" id="8355"/>
    <lineage>
        <taxon>Eukaryota</taxon>
        <taxon>Metazoa</taxon>
        <taxon>Chordata</taxon>
        <taxon>Craniata</taxon>
        <taxon>Vertebrata</taxon>
        <taxon>Euteleostomi</taxon>
        <taxon>Amphibia</taxon>
        <taxon>Batrachia</taxon>
        <taxon>Anura</taxon>
        <taxon>Pipoidea</taxon>
        <taxon>Pipidae</taxon>
        <taxon>Xenopodinae</taxon>
        <taxon>Xenopus</taxon>
        <taxon>Xenopus</taxon>
    </lineage>
</organism>
<dbReference type="Gene3D" id="2.60.40.10">
    <property type="entry name" value="Immunoglobulins"/>
    <property type="match status" value="2"/>
</dbReference>
<evidence type="ECO:0000313" key="9">
    <source>
        <dbReference type="Proteomes" id="UP000694892"/>
    </source>
</evidence>
<keyword evidence="4 6" id="KW-0472">Membrane</keyword>
<dbReference type="PANTHER" id="PTHR24100">
    <property type="entry name" value="BUTYROPHILIN"/>
    <property type="match status" value="1"/>
</dbReference>
<reference evidence="9" key="1">
    <citation type="journal article" date="2016" name="Nature">
        <title>Genome evolution in the allotetraploid frog Xenopus laevis.</title>
        <authorList>
            <person name="Session A.M."/>
            <person name="Uno Y."/>
            <person name="Kwon T."/>
            <person name="Chapman J.A."/>
            <person name="Toyoda A."/>
            <person name="Takahashi S."/>
            <person name="Fukui A."/>
            <person name="Hikosaka A."/>
            <person name="Suzuki A."/>
            <person name="Kondo M."/>
            <person name="van Heeringen S.J."/>
            <person name="Quigley I."/>
            <person name="Heinz S."/>
            <person name="Ogino H."/>
            <person name="Ochi H."/>
            <person name="Hellsten U."/>
            <person name="Lyons J.B."/>
            <person name="Simakov O."/>
            <person name="Putnam N."/>
            <person name="Stites J."/>
            <person name="Kuroki Y."/>
            <person name="Tanaka T."/>
            <person name="Michiue T."/>
            <person name="Watanabe M."/>
            <person name="Bogdanovic O."/>
            <person name="Lister R."/>
            <person name="Georgiou G."/>
            <person name="Paranjpe S.S."/>
            <person name="van Kruijsbergen I."/>
            <person name="Shu S."/>
            <person name="Carlson J."/>
            <person name="Kinoshita T."/>
            <person name="Ohta Y."/>
            <person name="Mawaribuchi S."/>
            <person name="Jenkins J."/>
            <person name="Grimwood J."/>
            <person name="Schmutz J."/>
            <person name="Mitros T."/>
            <person name="Mozaffari S.V."/>
            <person name="Suzuki Y."/>
            <person name="Haramoto Y."/>
            <person name="Yamamoto T.S."/>
            <person name="Takagi C."/>
            <person name="Heald R."/>
            <person name="Miller K."/>
            <person name="Haudenschild C."/>
            <person name="Kitzman J."/>
            <person name="Nakayama T."/>
            <person name="Izutsu Y."/>
            <person name="Robert J."/>
            <person name="Fortriede J."/>
            <person name="Burns K."/>
            <person name="Lotay V."/>
            <person name="Karimi K."/>
            <person name="Yasuoka Y."/>
            <person name="Dichmann D.S."/>
            <person name="Flajnik M.F."/>
            <person name="Houston D.W."/>
            <person name="Shendure J."/>
            <person name="DuPasquier L."/>
            <person name="Vize P.D."/>
            <person name="Zorn A.M."/>
            <person name="Ito M."/>
            <person name="Marcotte E.M."/>
            <person name="Wallingford J.B."/>
            <person name="Ito Y."/>
            <person name="Asashima M."/>
            <person name="Ueno N."/>
            <person name="Matsuda Y."/>
            <person name="Veenstra G.J."/>
            <person name="Fujiyama A."/>
            <person name="Harland R.M."/>
            <person name="Taira M."/>
            <person name="Rokhsar D.S."/>
        </authorList>
    </citation>
    <scope>NUCLEOTIDE SEQUENCE [LARGE SCALE GENOMIC DNA]</scope>
    <source>
        <strain evidence="9">J</strain>
    </source>
</reference>
<evidence type="ECO:0000313" key="8">
    <source>
        <dbReference type="EMBL" id="OCT89410.1"/>
    </source>
</evidence>
<evidence type="ECO:0000259" key="7">
    <source>
        <dbReference type="PROSITE" id="PS50835"/>
    </source>
</evidence>
<dbReference type="InterPro" id="IPR053896">
    <property type="entry name" value="BTN3A2-like_Ig-C"/>
</dbReference>
<dbReference type="InterPro" id="IPR003597">
    <property type="entry name" value="Ig_C1-set"/>
</dbReference>
<dbReference type="InterPro" id="IPR003599">
    <property type="entry name" value="Ig_sub"/>
</dbReference>
<dbReference type="InterPro" id="IPR013106">
    <property type="entry name" value="Ig_V-set"/>
</dbReference>
<dbReference type="PANTHER" id="PTHR24100:SF155">
    <property type="entry name" value="CD276 ANTIGEN"/>
    <property type="match status" value="1"/>
</dbReference>
<dbReference type="EMBL" id="CM004470">
    <property type="protein sequence ID" value="OCT89410.1"/>
    <property type="molecule type" value="Genomic_DNA"/>
</dbReference>
<keyword evidence="3 6" id="KW-1133">Transmembrane helix</keyword>
<dbReference type="SMART" id="SM00406">
    <property type="entry name" value="IGv"/>
    <property type="match status" value="1"/>
</dbReference>
<dbReference type="OMA" id="FFICTIS"/>
<dbReference type="InterPro" id="IPR007110">
    <property type="entry name" value="Ig-like_dom"/>
</dbReference>
<dbReference type="GO" id="GO:0005102">
    <property type="term" value="F:signaling receptor binding"/>
    <property type="evidence" value="ECO:0007669"/>
    <property type="project" value="TreeGrafter"/>
</dbReference>
<dbReference type="GO" id="GO:0050852">
    <property type="term" value="P:T cell receptor signaling pathway"/>
    <property type="evidence" value="ECO:0007669"/>
    <property type="project" value="TreeGrafter"/>
</dbReference>
<dbReference type="AlphaFoldDB" id="A0A974DDH6"/>
<evidence type="ECO:0000256" key="5">
    <source>
        <dbReference type="ARBA" id="ARBA00023319"/>
    </source>
</evidence>
<dbReference type="GO" id="GO:0001817">
    <property type="term" value="P:regulation of cytokine production"/>
    <property type="evidence" value="ECO:0007669"/>
    <property type="project" value="TreeGrafter"/>
</dbReference>
<evidence type="ECO:0000256" key="2">
    <source>
        <dbReference type="ARBA" id="ARBA00022692"/>
    </source>
</evidence>
<evidence type="ECO:0000256" key="1">
    <source>
        <dbReference type="ARBA" id="ARBA00004370"/>
    </source>
</evidence>
<feature type="domain" description="Ig-like" evidence="7">
    <location>
        <begin position="67"/>
        <end position="171"/>
    </location>
</feature>
<dbReference type="SMART" id="SM00409">
    <property type="entry name" value="IG"/>
    <property type="match status" value="2"/>
</dbReference>
<keyword evidence="5" id="KW-0393">Immunoglobulin domain</keyword>
<dbReference type="FunFam" id="2.60.40.10:FF:000088">
    <property type="entry name" value="Butyrophilin subfamily 1 member A1"/>
    <property type="match status" value="1"/>
</dbReference>
<feature type="domain" description="Ig-like" evidence="7">
    <location>
        <begin position="181"/>
        <end position="274"/>
    </location>
</feature>
<dbReference type="InterPro" id="IPR050504">
    <property type="entry name" value="IgSF_BTN/MOG"/>
</dbReference>
<dbReference type="FunFam" id="2.60.40.10:FF:002868">
    <property type="entry name" value="CD276 molecule"/>
    <property type="match status" value="1"/>
</dbReference>
<dbReference type="Pfam" id="PF07686">
    <property type="entry name" value="V-set"/>
    <property type="match status" value="1"/>
</dbReference>
<accession>A0A974DDH6</accession>
<dbReference type="SMART" id="SM00408">
    <property type="entry name" value="IGc2"/>
    <property type="match status" value="2"/>
</dbReference>
<dbReference type="InterPro" id="IPR036179">
    <property type="entry name" value="Ig-like_dom_sf"/>
</dbReference>
<dbReference type="PROSITE" id="PS50835">
    <property type="entry name" value="IG_LIKE"/>
    <property type="match status" value="2"/>
</dbReference>
<keyword evidence="2 6" id="KW-0812">Transmembrane</keyword>
<sequence>MESPLSGRNYSIWGSVAVVLAGYRFDPTDLPGDSQEGEIERRTMDRRPVAVLKRSACRDSAIDLRVPELPVIGLLDKDVILPCGFTPSEGFSTKNLSVFWKLPNQQQDYGFVLGEDLQENQSPQYKDRIGLFHEELSKGNMSLLLQRVRLTDEGIYICFVNVQNSSSASVSLLVGAPFTKPTLHLEPSEALKPGDQMTVTCHTYDGYPEANILWQNGDGQNMTENVTTSQVANEKGLFHVQSSLSVILETSDTYTCLVFNPVLQEVTHASLTVTGQHLSFPPVVLWVTVGLSICLLCLLVALTCVCRKHLKQTCEEEQEDAGNEEHEENGELKTGKSHAIVSKNILLLFPENLYIYFFICTISLHLFFHCGDLITATEATFSYSVKLCK</sequence>
<protein>
    <recommendedName>
        <fullName evidence="7">Ig-like domain-containing protein</fullName>
    </recommendedName>
</protein>
<dbReference type="SUPFAM" id="SSF48726">
    <property type="entry name" value="Immunoglobulin"/>
    <property type="match status" value="2"/>
</dbReference>
<dbReference type="GO" id="GO:0009897">
    <property type="term" value="C:external side of plasma membrane"/>
    <property type="evidence" value="ECO:0007669"/>
    <property type="project" value="TreeGrafter"/>
</dbReference>
<evidence type="ECO:0000256" key="6">
    <source>
        <dbReference type="SAM" id="Phobius"/>
    </source>
</evidence>
<feature type="transmembrane region" description="Helical" evidence="6">
    <location>
        <begin position="353"/>
        <end position="374"/>
    </location>
</feature>